<evidence type="ECO:0000256" key="6">
    <source>
        <dbReference type="SAM" id="MobiDB-lite"/>
    </source>
</evidence>
<evidence type="ECO:0000313" key="9">
    <source>
        <dbReference type="Proteomes" id="UP001595821"/>
    </source>
</evidence>
<dbReference type="Pfam" id="PF01594">
    <property type="entry name" value="AI-2E_transport"/>
    <property type="match status" value="1"/>
</dbReference>
<dbReference type="GeneID" id="71855783"/>
<feature type="region of interest" description="Disordered" evidence="6">
    <location>
        <begin position="354"/>
        <end position="375"/>
    </location>
</feature>
<gene>
    <name evidence="8" type="ORF">ACFOZ7_20965</name>
</gene>
<evidence type="ECO:0000256" key="5">
    <source>
        <dbReference type="ARBA" id="ARBA00023136"/>
    </source>
</evidence>
<evidence type="ECO:0000256" key="2">
    <source>
        <dbReference type="ARBA" id="ARBA00009773"/>
    </source>
</evidence>
<comment type="subcellular location">
    <subcellularLocation>
        <location evidence="1">Membrane</location>
        <topology evidence="1">Multi-pass membrane protein</topology>
    </subcellularLocation>
</comment>
<evidence type="ECO:0000313" key="8">
    <source>
        <dbReference type="EMBL" id="MFC4249369.1"/>
    </source>
</evidence>
<dbReference type="EMBL" id="JBHSDJ010000132">
    <property type="protein sequence ID" value="MFC4249369.1"/>
    <property type="molecule type" value="Genomic_DNA"/>
</dbReference>
<comment type="caution">
    <text evidence="8">The sequence shown here is derived from an EMBL/GenBank/DDBJ whole genome shotgun (WGS) entry which is preliminary data.</text>
</comment>
<dbReference type="GO" id="GO:0016020">
    <property type="term" value="C:membrane"/>
    <property type="evidence" value="ECO:0007669"/>
    <property type="project" value="UniProtKB-SubCell"/>
</dbReference>
<name>A0ABD5P5M8_9EURY</name>
<feature type="transmembrane region" description="Helical" evidence="7">
    <location>
        <begin position="298"/>
        <end position="321"/>
    </location>
</feature>
<keyword evidence="3 7" id="KW-0812">Transmembrane</keyword>
<organism evidence="8 9">
    <name type="scientific">Natribaculum luteum</name>
    <dbReference type="NCBI Taxonomy" id="1586232"/>
    <lineage>
        <taxon>Archaea</taxon>
        <taxon>Methanobacteriati</taxon>
        <taxon>Methanobacteriota</taxon>
        <taxon>Stenosarchaea group</taxon>
        <taxon>Halobacteria</taxon>
        <taxon>Halobacteriales</taxon>
        <taxon>Natrialbaceae</taxon>
        <taxon>Natribaculum</taxon>
    </lineage>
</organism>
<dbReference type="PANTHER" id="PTHR21716">
    <property type="entry name" value="TRANSMEMBRANE PROTEIN"/>
    <property type="match status" value="1"/>
</dbReference>
<keyword evidence="5 7" id="KW-0472">Membrane</keyword>
<evidence type="ECO:0000256" key="4">
    <source>
        <dbReference type="ARBA" id="ARBA00022989"/>
    </source>
</evidence>
<protein>
    <submittedName>
        <fullName evidence="8">AI-2E family transporter</fullName>
    </submittedName>
</protein>
<feature type="transmembrane region" description="Helical" evidence="7">
    <location>
        <begin position="144"/>
        <end position="169"/>
    </location>
</feature>
<sequence>MTTHTAPGRDLTDRRVLILLVVTVGVLSLLLVLPYLSYVLAAVVLAYVLAPLQRRLEPRFGRTVAAAVGLVVATVAILFPVGVLVSVAIDQAITLAAAIGTGDLDVESLESQLAAHGLEIDLQTLYGTFQEPIGVGARGLAADALGIVGGFPGFLIGVTVLLFVLYSLLRDGDRLVAWSTSVLPLRDDLQDELVTRIDRLMWASIVASVLVAAVQSLLTTIGLAIVGIPGLAFFGILTFVLALLPLIGAFVVWAPIAIYLVVVGQPLAGAFLFAYGAVVVSLADNFLRPITVGRSVDLSAAVVVVGIFGGVAFFGVMGLFFGPMILGAFKTTFELYARERDEPHPQVPVGLVGIRPGAMESSQTPAGDTREENRS</sequence>
<comment type="similarity">
    <text evidence="2">Belongs to the autoinducer-2 exporter (AI-2E) (TC 2.A.86) family.</text>
</comment>
<feature type="transmembrane region" description="Helical" evidence="7">
    <location>
        <begin position="200"/>
        <end position="225"/>
    </location>
</feature>
<evidence type="ECO:0000256" key="3">
    <source>
        <dbReference type="ARBA" id="ARBA00022692"/>
    </source>
</evidence>
<evidence type="ECO:0000256" key="1">
    <source>
        <dbReference type="ARBA" id="ARBA00004141"/>
    </source>
</evidence>
<keyword evidence="4 7" id="KW-1133">Transmembrane helix</keyword>
<feature type="transmembrane region" description="Helical" evidence="7">
    <location>
        <begin position="62"/>
        <end position="89"/>
    </location>
</feature>
<dbReference type="AlphaFoldDB" id="A0ABD5P5M8"/>
<dbReference type="PANTHER" id="PTHR21716:SF4">
    <property type="entry name" value="TRANSMEMBRANE PROTEIN 245"/>
    <property type="match status" value="1"/>
</dbReference>
<accession>A0ABD5P5M8</accession>
<feature type="transmembrane region" description="Helical" evidence="7">
    <location>
        <begin position="258"/>
        <end position="278"/>
    </location>
</feature>
<evidence type="ECO:0000256" key="7">
    <source>
        <dbReference type="SAM" id="Phobius"/>
    </source>
</evidence>
<feature type="transmembrane region" description="Helical" evidence="7">
    <location>
        <begin position="17"/>
        <end position="50"/>
    </location>
</feature>
<dbReference type="InterPro" id="IPR002549">
    <property type="entry name" value="AI-2E-like"/>
</dbReference>
<reference evidence="8 9" key="1">
    <citation type="journal article" date="2014" name="Int. J. Syst. Evol. Microbiol.">
        <title>Complete genome sequence of Corynebacterium casei LMG S-19264T (=DSM 44701T), isolated from a smear-ripened cheese.</title>
        <authorList>
            <consortium name="US DOE Joint Genome Institute (JGI-PGF)"/>
            <person name="Walter F."/>
            <person name="Albersmeier A."/>
            <person name="Kalinowski J."/>
            <person name="Ruckert C."/>
        </authorList>
    </citation>
    <scope>NUCLEOTIDE SEQUENCE [LARGE SCALE GENOMIC DNA]</scope>
    <source>
        <strain evidence="8 9">IBRC-M 10912</strain>
    </source>
</reference>
<proteinExistence type="inferred from homology"/>
<dbReference type="Proteomes" id="UP001595821">
    <property type="component" value="Unassembled WGS sequence"/>
</dbReference>
<dbReference type="RefSeq" id="WP_246970720.1">
    <property type="nucleotide sequence ID" value="NZ_CP095397.1"/>
</dbReference>
<feature type="transmembrane region" description="Helical" evidence="7">
    <location>
        <begin position="231"/>
        <end position="253"/>
    </location>
</feature>